<gene>
    <name evidence="2" type="ORF">EEW87_004455</name>
</gene>
<dbReference type="KEGG" id="jme:EEW87_004455"/>
<evidence type="ECO:0000313" key="3">
    <source>
        <dbReference type="Proteomes" id="UP000271708"/>
    </source>
</evidence>
<evidence type="ECO:0000313" key="2">
    <source>
        <dbReference type="EMBL" id="QFQ31624.2"/>
    </source>
</evidence>
<evidence type="ECO:0000256" key="1">
    <source>
        <dbReference type="SAM" id="Phobius"/>
    </source>
</evidence>
<keyword evidence="1" id="KW-0472">Membrane</keyword>
<feature type="transmembrane region" description="Helical" evidence="1">
    <location>
        <begin position="35"/>
        <end position="52"/>
    </location>
</feature>
<name>A0A5P8FRJ6_9MICO</name>
<dbReference type="AlphaFoldDB" id="A0A5P8FRJ6"/>
<organism evidence="2 3">
    <name type="scientific">Janibacter melonis</name>
    <dbReference type="NCBI Taxonomy" id="262209"/>
    <lineage>
        <taxon>Bacteria</taxon>
        <taxon>Bacillati</taxon>
        <taxon>Actinomycetota</taxon>
        <taxon>Actinomycetes</taxon>
        <taxon>Micrococcales</taxon>
        <taxon>Intrasporangiaceae</taxon>
        <taxon>Janibacter</taxon>
    </lineage>
</organism>
<sequence>MAVVLTVVAVLVQLVVLYDPSPAGGGDIPFADKVVHALVFGVPVALAGWARLRWVWVAALMAVHAPVSEIVQGLALPARSGDPFDVVADLVGVVLGALVARRLSGVSGAPSARW</sequence>
<keyword evidence="1" id="KW-0812">Transmembrane</keyword>
<dbReference type="Proteomes" id="UP000271708">
    <property type="component" value="Chromosome"/>
</dbReference>
<dbReference type="EMBL" id="CP044548">
    <property type="protein sequence ID" value="QFQ31624.2"/>
    <property type="molecule type" value="Genomic_DNA"/>
</dbReference>
<accession>A0A5P8FRJ6</accession>
<keyword evidence="1" id="KW-1133">Transmembrane helix</keyword>
<proteinExistence type="predicted"/>
<protein>
    <submittedName>
        <fullName evidence="2">VanZ family protein</fullName>
    </submittedName>
</protein>
<reference evidence="2 3" key="1">
    <citation type="submission" date="2019-09" db="EMBL/GenBank/DDBJ databases">
        <title>Complete Genome Sequence of Janibacter melonis M714 with both human health impact and industrial applications.</title>
        <authorList>
            <person name="Jin M."/>
            <person name="Zhao Q.R."/>
        </authorList>
    </citation>
    <scope>NUCLEOTIDE SEQUENCE [LARGE SCALE GENOMIC DNA]</scope>
    <source>
        <strain evidence="2 3">M714</strain>
    </source>
</reference>